<evidence type="ECO:0000256" key="10">
    <source>
        <dbReference type="SAM" id="Phobius"/>
    </source>
</evidence>
<dbReference type="STRING" id="1499688.BN000_01450"/>
<feature type="coiled-coil region" evidence="9">
    <location>
        <begin position="131"/>
        <end position="169"/>
    </location>
</feature>
<keyword evidence="9" id="KW-0175">Coiled coil</keyword>
<evidence type="ECO:0000256" key="5">
    <source>
        <dbReference type="ARBA" id="ARBA00022741"/>
    </source>
</evidence>
<dbReference type="OrthoDB" id="199946at2"/>
<evidence type="ECO:0000313" key="13">
    <source>
        <dbReference type="EMBL" id="CRK81543.1"/>
    </source>
</evidence>
<evidence type="ECO:0000256" key="6">
    <source>
        <dbReference type="ARBA" id="ARBA00022777"/>
    </source>
</evidence>
<dbReference type="Pfam" id="PF02518">
    <property type="entry name" value="HATPase_c"/>
    <property type="match status" value="1"/>
</dbReference>
<proteinExistence type="predicted"/>
<comment type="catalytic activity">
    <reaction evidence="1">
        <text>ATP + protein L-histidine = ADP + protein N-phospho-L-histidine.</text>
        <dbReference type="EC" id="2.7.13.3"/>
    </reaction>
</comment>
<evidence type="ECO:0000256" key="1">
    <source>
        <dbReference type="ARBA" id="ARBA00000085"/>
    </source>
</evidence>
<evidence type="ECO:0000313" key="14">
    <source>
        <dbReference type="Proteomes" id="UP000199087"/>
    </source>
</evidence>
<gene>
    <name evidence="13" type="ORF">BN000_01450</name>
</gene>
<keyword evidence="10" id="KW-0812">Transmembrane</keyword>
<evidence type="ECO:0000259" key="12">
    <source>
        <dbReference type="Pfam" id="PF07730"/>
    </source>
</evidence>
<dbReference type="GO" id="GO:0000155">
    <property type="term" value="F:phosphorelay sensor kinase activity"/>
    <property type="evidence" value="ECO:0007669"/>
    <property type="project" value="InterPro"/>
</dbReference>
<dbReference type="PANTHER" id="PTHR24421:SF10">
    <property type="entry name" value="NITRATE_NITRITE SENSOR PROTEIN NARQ"/>
    <property type="match status" value="1"/>
</dbReference>
<reference evidence="14" key="1">
    <citation type="submission" date="2015-05" db="EMBL/GenBank/DDBJ databases">
        <authorList>
            <person name="Urmite Genomes"/>
        </authorList>
    </citation>
    <scope>NUCLEOTIDE SEQUENCE [LARGE SCALE GENOMIC DNA]</scope>
    <source>
        <strain evidence="14">LF1</strain>
    </source>
</reference>
<feature type="transmembrane region" description="Helical" evidence="10">
    <location>
        <begin position="57"/>
        <end position="80"/>
    </location>
</feature>
<keyword evidence="6 13" id="KW-0418">Kinase</keyword>
<keyword evidence="14" id="KW-1185">Reference proteome</keyword>
<dbReference type="InterPro" id="IPR050482">
    <property type="entry name" value="Sensor_HK_TwoCompSys"/>
</dbReference>
<dbReference type="AlphaFoldDB" id="A0A0U1NU41"/>
<protein>
    <recommendedName>
        <fullName evidence="2">histidine kinase</fullName>
        <ecNumber evidence="2">2.7.13.3</ecNumber>
    </recommendedName>
</protein>
<evidence type="ECO:0000256" key="9">
    <source>
        <dbReference type="SAM" id="Coils"/>
    </source>
</evidence>
<keyword evidence="7" id="KW-0067">ATP-binding</keyword>
<dbReference type="CDD" id="cd16917">
    <property type="entry name" value="HATPase_UhpB-NarQ-NarX-like"/>
    <property type="match status" value="1"/>
</dbReference>
<keyword evidence="8" id="KW-0902">Two-component regulatory system</keyword>
<dbReference type="EC" id="2.7.13.3" evidence="2"/>
<feature type="domain" description="Signal transduction histidine kinase subgroup 3 dimerisation and phosphoacceptor" evidence="12">
    <location>
        <begin position="177"/>
        <end position="243"/>
    </location>
</feature>
<dbReference type="InterPro" id="IPR011712">
    <property type="entry name" value="Sig_transdc_His_kin_sub3_dim/P"/>
</dbReference>
<keyword evidence="4" id="KW-0808">Transferase</keyword>
<organism evidence="13 14">
    <name type="scientific">Neobacillus massiliamazoniensis</name>
    <dbReference type="NCBI Taxonomy" id="1499688"/>
    <lineage>
        <taxon>Bacteria</taxon>
        <taxon>Bacillati</taxon>
        <taxon>Bacillota</taxon>
        <taxon>Bacilli</taxon>
        <taxon>Bacillales</taxon>
        <taxon>Bacillaceae</taxon>
        <taxon>Neobacillus</taxon>
    </lineage>
</organism>
<dbReference type="Proteomes" id="UP000199087">
    <property type="component" value="Unassembled WGS sequence"/>
</dbReference>
<evidence type="ECO:0000256" key="2">
    <source>
        <dbReference type="ARBA" id="ARBA00012438"/>
    </source>
</evidence>
<dbReference type="EMBL" id="CVRB01000001">
    <property type="protein sequence ID" value="CRK81543.1"/>
    <property type="molecule type" value="Genomic_DNA"/>
</dbReference>
<evidence type="ECO:0000256" key="8">
    <source>
        <dbReference type="ARBA" id="ARBA00023012"/>
    </source>
</evidence>
<dbReference type="PANTHER" id="PTHR24421">
    <property type="entry name" value="NITRATE/NITRITE SENSOR PROTEIN NARX-RELATED"/>
    <property type="match status" value="1"/>
</dbReference>
<dbReference type="SUPFAM" id="SSF55874">
    <property type="entry name" value="ATPase domain of HSP90 chaperone/DNA topoisomerase II/histidine kinase"/>
    <property type="match status" value="1"/>
</dbReference>
<feature type="transmembrane region" description="Helical" evidence="10">
    <location>
        <begin position="92"/>
        <end position="110"/>
    </location>
</feature>
<keyword evidence="5" id="KW-0547">Nucleotide-binding</keyword>
<sequence>MELWLIFSKLILIGYLAFSIIHSVVPNASWVVFSILLYLCINVSIYIVKKEIFKKIILFLAIIHILISFYMVHPLFILLLPLNICELATYFIHKKFGLFILVTMPVLLIDDQIRYQYGLAGAFSLLVFIMATMLVTKIENQEAQLDKLRKDLQKLSKNLNENKEFIKQSEYTFKLEERNRLAQVFHDKIGHAMTGALIQMEAAKRLLNTDQGKSGELLQNAINISKEGIENIRTTLKNLKPKAEQMGINRLKLFIEEFSDKHSIQIPLVYQGNIETITPIQWKIIQENVTEALTNALKYAQATVISIELQVLNTMIRVEVKDNGRGVQKITKGLGIIGMEERTAAINGTIIVDGTDGFSVTMLLPVK</sequence>
<keyword evidence="10" id="KW-1133">Transmembrane helix</keyword>
<dbReference type="GO" id="GO:0005524">
    <property type="term" value="F:ATP binding"/>
    <property type="evidence" value="ECO:0007669"/>
    <property type="project" value="UniProtKB-KW"/>
</dbReference>
<dbReference type="InterPro" id="IPR003594">
    <property type="entry name" value="HATPase_dom"/>
</dbReference>
<feature type="transmembrane region" description="Helical" evidence="10">
    <location>
        <begin position="29"/>
        <end position="48"/>
    </location>
</feature>
<evidence type="ECO:0000256" key="3">
    <source>
        <dbReference type="ARBA" id="ARBA00022553"/>
    </source>
</evidence>
<dbReference type="Gene3D" id="1.20.5.1930">
    <property type="match status" value="1"/>
</dbReference>
<name>A0A0U1NU41_9BACI</name>
<dbReference type="RefSeq" id="WP_090632728.1">
    <property type="nucleotide sequence ID" value="NZ_CVRB01000001.1"/>
</dbReference>
<feature type="transmembrane region" description="Helical" evidence="10">
    <location>
        <begin position="117"/>
        <end position="135"/>
    </location>
</feature>
<keyword evidence="3" id="KW-0597">Phosphoprotein</keyword>
<feature type="domain" description="Histidine kinase/HSP90-like ATPase" evidence="11">
    <location>
        <begin position="286"/>
        <end position="366"/>
    </location>
</feature>
<dbReference type="InterPro" id="IPR036890">
    <property type="entry name" value="HATPase_C_sf"/>
</dbReference>
<accession>A0A0U1NU41</accession>
<keyword evidence="10" id="KW-0472">Membrane</keyword>
<dbReference type="Gene3D" id="3.30.565.10">
    <property type="entry name" value="Histidine kinase-like ATPase, C-terminal domain"/>
    <property type="match status" value="1"/>
</dbReference>
<dbReference type="GO" id="GO:0046983">
    <property type="term" value="F:protein dimerization activity"/>
    <property type="evidence" value="ECO:0007669"/>
    <property type="project" value="InterPro"/>
</dbReference>
<dbReference type="Pfam" id="PF07730">
    <property type="entry name" value="HisKA_3"/>
    <property type="match status" value="1"/>
</dbReference>
<evidence type="ECO:0000256" key="4">
    <source>
        <dbReference type="ARBA" id="ARBA00022679"/>
    </source>
</evidence>
<dbReference type="GO" id="GO:0016020">
    <property type="term" value="C:membrane"/>
    <property type="evidence" value="ECO:0007669"/>
    <property type="project" value="InterPro"/>
</dbReference>
<evidence type="ECO:0000256" key="7">
    <source>
        <dbReference type="ARBA" id="ARBA00022840"/>
    </source>
</evidence>
<evidence type="ECO:0000259" key="11">
    <source>
        <dbReference type="Pfam" id="PF02518"/>
    </source>
</evidence>